<dbReference type="GeneID" id="66149440"/>
<name>A0A7W6FLF9_9HYPH</name>
<organism evidence="1 2">
    <name type="scientific">Rhizobium fabae</name>
    <dbReference type="NCBI Taxonomy" id="573179"/>
    <lineage>
        <taxon>Bacteria</taxon>
        <taxon>Pseudomonadati</taxon>
        <taxon>Pseudomonadota</taxon>
        <taxon>Alphaproteobacteria</taxon>
        <taxon>Hyphomicrobiales</taxon>
        <taxon>Rhizobiaceae</taxon>
        <taxon>Rhizobium/Agrobacterium group</taxon>
        <taxon>Rhizobium</taxon>
    </lineage>
</organism>
<sequence length="257" mass="27362">MEKTLGLLLLENLPITHAGSLCNPNTFSFPTLQNAVPGATVRTVMDGDEDILDAYIRCARQLENDGVSAITSNCGFTSLFQRQLAAAVKVPVALSSLSLVPFAATTVPKGKKVGILTYDATRMGEKHFAAAGWSSAQIDVAVAGIEGSETWTRLAAQIPDLPASAIVEDVMIATRSLLKREPDVAALVFECAAFPLAADAVRCETGLMIADYVGLAKMLIEVSPVRFDTAAISPRDIPGFLSLTSHWCEHVSRTILS</sequence>
<proteinExistence type="predicted"/>
<dbReference type="EMBL" id="JACIDG010000016">
    <property type="protein sequence ID" value="MBB3918127.1"/>
    <property type="molecule type" value="Genomic_DNA"/>
</dbReference>
<reference evidence="1 2" key="1">
    <citation type="submission" date="2020-08" db="EMBL/GenBank/DDBJ databases">
        <title>Genomic Encyclopedia of Type Strains, Phase IV (KMG-IV): sequencing the most valuable type-strain genomes for metagenomic binning, comparative biology and taxonomic classification.</title>
        <authorList>
            <person name="Goeker M."/>
        </authorList>
    </citation>
    <scope>NUCLEOTIDE SEQUENCE [LARGE SCALE GENOMIC DNA]</scope>
    <source>
        <strain evidence="1 2">DSM 19331</strain>
    </source>
</reference>
<accession>A0A7W6FLF9</accession>
<evidence type="ECO:0000313" key="1">
    <source>
        <dbReference type="EMBL" id="MBB3918127.1"/>
    </source>
</evidence>
<evidence type="ECO:0000313" key="2">
    <source>
        <dbReference type="Proteomes" id="UP000545490"/>
    </source>
</evidence>
<dbReference type="AlphaFoldDB" id="A0A7W6FLF9"/>
<protein>
    <submittedName>
        <fullName evidence="1">Putative small integral membrane protein</fullName>
    </submittedName>
</protein>
<dbReference type="Proteomes" id="UP000545490">
    <property type="component" value="Unassembled WGS sequence"/>
</dbReference>
<dbReference type="RefSeq" id="WP_183605072.1">
    <property type="nucleotide sequence ID" value="NZ_JACIDG010000016.1"/>
</dbReference>
<gene>
    <name evidence="1" type="ORF">GGQ65_005458</name>
</gene>
<comment type="caution">
    <text evidence="1">The sequence shown here is derived from an EMBL/GenBank/DDBJ whole genome shotgun (WGS) entry which is preliminary data.</text>
</comment>